<feature type="region of interest" description="Disordered" evidence="1">
    <location>
        <begin position="77"/>
        <end position="134"/>
    </location>
</feature>
<reference evidence="2 3" key="1">
    <citation type="submission" date="2020-03" db="EMBL/GenBank/DDBJ databases">
        <title>Propioniciclava sp. nov., isolated from Hydrophilus acuminatus.</title>
        <authorList>
            <person name="Hyun D.-W."/>
            <person name="Bae J.-W."/>
        </authorList>
    </citation>
    <scope>NUCLEOTIDE SEQUENCE [LARGE SCALE GENOMIC DNA]</scope>
    <source>
        <strain evidence="2 3">HDW11</strain>
    </source>
</reference>
<sequence>MAGRGAGARPSVITDARIGTSLSTEQRTRRYLITMGIRVVAFFAAVVAPFPWNVVLFLAAAILPGFAVLLGNASDNHAPPVARPLEGEQRLELTAGDIVQGSVEDEDAPEGDPRAAGEATGANRPDDDVEGRDG</sequence>
<dbReference type="AlphaFoldDB" id="A0A6G7Y415"/>
<protein>
    <submittedName>
        <fullName evidence="2">DUF3099 domain-containing protein</fullName>
    </submittedName>
</protein>
<keyword evidence="3" id="KW-1185">Reference proteome</keyword>
<accession>A0A6G7Y415</accession>
<evidence type="ECO:0000313" key="3">
    <source>
        <dbReference type="Proteomes" id="UP000501058"/>
    </source>
</evidence>
<gene>
    <name evidence="2" type="ORF">G7070_02490</name>
</gene>
<dbReference type="RefSeq" id="WP_166231716.1">
    <property type="nucleotide sequence ID" value="NZ_CP049865.1"/>
</dbReference>
<proteinExistence type="predicted"/>
<dbReference type="Proteomes" id="UP000501058">
    <property type="component" value="Chromosome"/>
</dbReference>
<dbReference type="Pfam" id="PF11298">
    <property type="entry name" value="DUF3099"/>
    <property type="match status" value="1"/>
</dbReference>
<organism evidence="2 3">
    <name type="scientific">Propioniciclava coleopterorum</name>
    <dbReference type="NCBI Taxonomy" id="2714937"/>
    <lineage>
        <taxon>Bacteria</taxon>
        <taxon>Bacillati</taxon>
        <taxon>Actinomycetota</taxon>
        <taxon>Actinomycetes</taxon>
        <taxon>Propionibacteriales</taxon>
        <taxon>Propionibacteriaceae</taxon>
        <taxon>Propioniciclava</taxon>
    </lineage>
</organism>
<dbReference type="KEGG" id="prv:G7070_02490"/>
<dbReference type="EMBL" id="CP049865">
    <property type="protein sequence ID" value="QIK71357.1"/>
    <property type="molecule type" value="Genomic_DNA"/>
</dbReference>
<name>A0A6G7Y415_9ACTN</name>
<dbReference type="InterPro" id="IPR021449">
    <property type="entry name" value="DUF3099"/>
</dbReference>
<evidence type="ECO:0000313" key="2">
    <source>
        <dbReference type="EMBL" id="QIK71357.1"/>
    </source>
</evidence>
<evidence type="ECO:0000256" key="1">
    <source>
        <dbReference type="SAM" id="MobiDB-lite"/>
    </source>
</evidence>